<proteinExistence type="predicted"/>
<dbReference type="Proteomes" id="UP001458880">
    <property type="component" value="Unassembled WGS sequence"/>
</dbReference>
<reference evidence="1 2" key="1">
    <citation type="journal article" date="2024" name="BMC Genomics">
        <title>De novo assembly and annotation of Popillia japonica's genome with initial clues to its potential as an invasive pest.</title>
        <authorList>
            <person name="Cucini C."/>
            <person name="Boschi S."/>
            <person name="Funari R."/>
            <person name="Cardaioli E."/>
            <person name="Iannotti N."/>
            <person name="Marturano G."/>
            <person name="Paoli F."/>
            <person name="Bruttini M."/>
            <person name="Carapelli A."/>
            <person name="Frati F."/>
            <person name="Nardi F."/>
        </authorList>
    </citation>
    <scope>NUCLEOTIDE SEQUENCE [LARGE SCALE GENOMIC DNA]</scope>
    <source>
        <strain evidence="1">DMR45628</strain>
    </source>
</reference>
<evidence type="ECO:0000313" key="2">
    <source>
        <dbReference type="Proteomes" id="UP001458880"/>
    </source>
</evidence>
<name>A0AAW1L736_POPJA</name>
<keyword evidence="2" id="KW-1185">Reference proteome</keyword>
<gene>
    <name evidence="1" type="ORF">QE152_g14404</name>
</gene>
<evidence type="ECO:0000313" key="1">
    <source>
        <dbReference type="EMBL" id="KAK9730577.1"/>
    </source>
</evidence>
<comment type="caution">
    <text evidence="1">The sequence shown here is derived from an EMBL/GenBank/DDBJ whole genome shotgun (WGS) entry which is preliminary data.</text>
</comment>
<sequence>MCVLLGVLRTEERKTPMKMRRHAKESYGKLTRDTKRKYWKDLCRELDTNIWGGAYKIVTKTFGYLTAYEQKERNSLHQNDLLMTGTHCWRNERPKSDIEPFNIEELESAARTKKCGKAPGPDKVSPEAFKQAAKASPVWLLKILNK</sequence>
<organism evidence="1 2">
    <name type="scientific">Popillia japonica</name>
    <name type="common">Japanese beetle</name>
    <dbReference type="NCBI Taxonomy" id="7064"/>
    <lineage>
        <taxon>Eukaryota</taxon>
        <taxon>Metazoa</taxon>
        <taxon>Ecdysozoa</taxon>
        <taxon>Arthropoda</taxon>
        <taxon>Hexapoda</taxon>
        <taxon>Insecta</taxon>
        <taxon>Pterygota</taxon>
        <taxon>Neoptera</taxon>
        <taxon>Endopterygota</taxon>
        <taxon>Coleoptera</taxon>
        <taxon>Polyphaga</taxon>
        <taxon>Scarabaeiformia</taxon>
        <taxon>Scarabaeidae</taxon>
        <taxon>Rutelinae</taxon>
        <taxon>Popillia</taxon>
    </lineage>
</organism>
<dbReference type="AlphaFoldDB" id="A0AAW1L736"/>
<accession>A0AAW1L736</accession>
<protein>
    <submittedName>
        <fullName evidence="1">Uncharacterized protein</fullName>
    </submittedName>
</protein>
<dbReference type="EMBL" id="JASPKY010000145">
    <property type="protein sequence ID" value="KAK9730577.1"/>
    <property type="molecule type" value="Genomic_DNA"/>
</dbReference>